<organism evidence="2 3">
    <name type="scientific">Mucilaginibacter gynuensis</name>
    <dbReference type="NCBI Taxonomy" id="1302236"/>
    <lineage>
        <taxon>Bacteria</taxon>
        <taxon>Pseudomonadati</taxon>
        <taxon>Bacteroidota</taxon>
        <taxon>Sphingobacteriia</taxon>
        <taxon>Sphingobacteriales</taxon>
        <taxon>Sphingobacteriaceae</taxon>
        <taxon>Mucilaginibacter</taxon>
    </lineage>
</organism>
<protein>
    <recommendedName>
        <fullName evidence="1">Copper-binding protein MbnP-like domain-containing protein</fullName>
    </recommendedName>
</protein>
<accession>A0ABP8FNA8</accession>
<dbReference type="EMBL" id="BAABFT010000001">
    <property type="protein sequence ID" value="GAA4307681.1"/>
    <property type="molecule type" value="Genomic_DNA"/>
</dbReference>
<reference evidence="3" key="1">
    <citation type="journal article" date="2019" name="Int. J. Syst. Evol. Microbiol.">
        <title>The Global Catalogue of Microorganisms (GCM) 10K type strain sequencing project: providing services to taxonomists for standard genome sequencing and annotation.</title>
        <authorList>
            <consortium name="The Broad Institute Genomics Platform"/>
            <consortium name="The Broad Institute Genome Sequencing Center for Infectious Disease"/>
            <person name="Wu L."/>
            <person name="Ma J."/>
        </authorList>
    </citation>
    <scope>NUCLEOTIDE SEQUENCE [LARGE SCALE GENOMIC DNA]</scope>
    <source>
        <strain evidence="3">JCM 17705</strain>
    </source>
</reference>
<gene>
    <name evidence="2" type="ORF">GCM10023149_01290</name>
</gene>
<evidence type="ECO:0000313" key="2">
    <source>
        <dbReference type="EMBL" id="GAA4307681.1"/>
    </source>
</evidence>
<comment type="caution">
    <text evidence="2">The sequence shown here is derived from an EMBL/GenBank/DDBJ whole genome shotgun (WGS) entry which is preliminary data.</text>
</comment>
<sequence length="258" mass="28002">MKLNKYILLVITAITSVIYTSCSKSNDAEPTVSGTGKVQLEFENLVGEEPLVLNTETYKNAHGDSYNITTFKYYVSNISLVKEDGSSYKVPESYLLMDASEPQSRFQTLEGIPAGDYKAINFTIGVDSARNFAGAQTNALDPAHGMFWAWSSGYIFVKFEGTSPQSTAKGNTLTFHIGGAKSPTNTIRTATQTFGGNLLRVRDNSKPEVHFAVNAATMFTGKANVDFAALNFTMGGVNSVIVADNYASSFITVEHIHN</sequence>
<dbReference type="Proteomes" id="UP001500582">
    <property type="component" value="Unassembled WGS sequence"/>
</dbReference>
<feature type="domain" description="Copper-binding protein MbnP-like" evidence="1">
    <location>
        <begin position="35"/>
        <end position="229"/>
    </location>
</feature>
<keyword evidence="3" id="KW-1185">Reference proteome</keyword>
<evidence type="ECO:0000259" key="1">
    <source>
        <dbReference type="Pfam" id="PF20243"/>
    </source>
</evidence>
<evidence type="ECO:0000313" key="3">
    <source>
        <dbReference type="Proteomes" id="UP001500582"/>
    </source>
</evidence>
<proteinExistence type="predicted"/>
<name>A0ABP8FNA8_9SPHI</name>
<dbReference type="Pfam" id="PF20243">
    <property type="entry name" value="MbnP"/>
    <property type="match status" value="1"/>
</dbReference>
<dbReference type="RefSeq" id="WP_345209038.1">
    <property type="nucleotide sequence ID" value="NZ_BAABFT010000001.1"/>
</dbReference>
<dbReference type="InterPro" id="IPR046863">
    <property type="entry name" value="MbnP-like_dom"/>
</dbReference>